<dbReference type="EMBL" id="LT629749">
    <property type="protein sequence ID" value="SDS93100.1"/>
    <property type="molecule type" value="Genomic_DNA"/>
</dbReference>
<name>A0A1H1W8Y0_9ACTN</name>
<reference evidence="2 3" key="1">
    <citation type="submission" date="2016-10" db="EMBL/GenBank/DDBJ databases">
        <authorList>
            <person name="de Groot N.N."/>
        </authorList>
    </citation>
    <scope>NUCLEOTIDE SEQUENCE [LARGE SCALE GENOMIC DNA]</scope>
    <source>
        <strain evidence="2 3">DSM 21741</strain>
    </source>
</reference>
<dbReference type="RefSeq" id="WP_091413396.1">
    <property type="nucleotide sequence ID" value="NZ_LT629749.1"/>
</dbReference>
<dbReference type="Proteomes" id="UP000199092">
    <property type="component" value="Chromosome I"/>
</dbReference>
<keyword evidence="3" id="KW-1185">Reference proteome</keyword>
<proteinExistence type="predicted"/>
<evidence type="ECO:0000313" key="2">
    <source>
        <dbReference type="EMBL" id="SDS93100.1"/>
    </source>
</evidence>
<dbReference type="Pfam" id="PF01814">
    <property type="entry name" value="Hemerythrin"/>
    <property type="match status" value="1"/>
</dbReference>
<protein>
    <submittedName>
        <fullName evidence="2">Hemerythrin HHE cation binding domain-containing protein</fullName>
    </submittedName>
</protein>
<gene>
    <name evidence="2" type="ORF">SAMN04488543_2667</name>
</gene>
<sequence>MADTRPRATAWAAQLRAVHVRLREALELARDALERGATPSPGQDLHVYCVGFCAALSGHHRAEDGGLFPAIEQEHPQLADTLRYLRQDHAQLEHLLGSLAAAVERGEPTPSLLRHLGGVEAIMESHFRYEERQLLGVLDGLDLDLDLDRDPQDLLGPLA</sequence>
<dbReference type="InterPro" id="IPR012312">
    <property type="entry name" value="Hemerythrin-like"/>
</dbReference>
<feature type="domain" description="Hemerythrin-like" evidence="1">
    <location>
        <begin position="14"/>
        <end position="136"/>
    </location>
</feature>
<dbReference type="OrthoDB" id="8225825at2"/>
<organism evidence="2 3">
    <name type="scientific">Friedmanniella luteola</name>
    <dbReference type="NCBI Taxonomy" id="546871"/>
    <lineage>
        <taxon>Bacteria</taxon>
        <taxon>Bacillati</taxon>
        <taxon>Actinomycetota</taxon>
        <taxon>Actinomycetes</taxon>
        <taxon>Propionibacteriales</taxon>
        <taxon>Nocardioidaceae</taxon>
        <taxon>Friedmanniella</taxon>
    </lineage>
</organism>
<dbReference type="STRING" id="546871.SAMN04488543_2667"/>
<accession>A0A1H1W8Y0</accession>
<evidence type="ECO:0000313" key="3">
    <source>
        <dbReference type="Proteomes" id="UP000199092"/>
    </source>
</evidence>
<dbReference type="AlphaFoldDB" id="A0A1H1W8Y0"/>
<evidence type="ECO:0000259" key="1">
    <source>
        <dbReference type="Pfam" id="PF01814"/>
    </source>
</evidence>
<dbReference type="Gene3D" id="1.20.120.520">
    <property type="entry name" value="nmb1532 protein domain like"/>
    <property type="match status" value="1"/>
</dbReference>